<name>C4JMT3_UNCRE</name>
<dbReference type="GeneID" id="8444845"/>
<dbReference type="GO" id="GO:0008270">
    <property type="term" value="F:zinc ion binding"/>
    <property type="evidence" value="ECO:0007669"/>
    <property type="project" value="InterPro"/>
</dbReference>
<dbReference type="VEuPathDB" id="FungiDB:UREG_04141"/>
<dbReference type="PANTHER" id="PTHR47784">
    <property type="entry name" value="STEROL UPTAKE CONTROL PROTEIN 2"/>
    <property type="match status" value="1"/>
</dbReference>
<dbReference type="InterPro" id="IPR053157">
    <property type="entry name" value="Sterol_Uptake_Regulator"/>
</dbReference>
<evidence type="ECO:0000256" key="4">
    <source>
        <dbReference type="SAM" id="MobiDB-lite"/>
    </source>
</evidence>
<dbReference type="RefSeq" id="XP_002544624.1">
    <property type="nucleotide sequence ID" value="XM_002544578.1"/>
</dbReference>
<feature type="region of interest" description="Disordered" evidence="4">
    <location>
        <begin position="1"/>
        <end position="48"/>
    </location>
</feature>
<dbReference type="InterPro" id="IPR021858">
    <property type="entry name" value="Fun_TF"/>
</dbReference>
<dbReference type="Proteomes" id="UP000002058">
    <property type="component" value="Unassembled WGS sequence"/>
</dbReference>
<reference evidence="6" key="1">
    <citation type="journal article" date="2009" name="Genome Res.">
        <title>Comparative genomic analyses of the human fungal pathogens Coccidioides and their relatives.</title>
        <authorList>
            <person name="Sharpton T.J."/>
            <person name="Stajich J.E."/>
            <person name="Rounsley S.D."/>
            <person name="Gardner M.J."/>
            <person name="Wortman J.R."/>
            <person name="Jordar V.S."/>
            <person name="Maiti R."/>
            <person name="Kodira C.D."/>
            <person name="Neafsey D.E."/>
            <person name="Zeng Q."/>
            <person name="Hung C.-Y."/>
            <person name="McMahan C."/>
            <person name="Muszewska A."/>
            <person name="Grynberg M."/>
            <person name="Mandel M.A."/>
            <person name="Kellner E.M."/>
            <person name="Barker B.M."/>
            <person name="Galgiani J.N."/>
            <person name="Orbach M.J."/>
            <person name="Kirkland T.N."/>
            <person name="Cole G.T."/>
            <person name="Henn M.R."/>
            <person name="Birren B.W."/>
            <person name="Taylor J.W."/>
        </authorList>
    </citation>
    <scope>NUCLEOTIDE SEQUENCE [LARGE SCALE GENOMIC DNA]</scope>
    <source>
        <strain evidence="6">UAMH 1704</strain>
    </source>
</reference>
<protein>
    <recommendedName>
        <fullName evidence="7">Zn(2)-C6 fungal-type domain-containing protein</fullName>
    </recommendedName>
</protein>
<dbReference type="HOGENOM" id="CLU_024934_9_3_1"/>
<dbReference type="PANTHER" id="PTHR47784:SF9">
    <property type="entry name" value="ZN(II)2CYS6 TRANSCRIPTION FACTOR (EUROFUNG)"/>
    <property type="match status" value="1"/>
</dbReference>
<dbReference type="CDD" id="cd00067">
    <property type="entry name" value="GAL4"/>
    <property type="match status" value="1"/>
</dbReference>
<gene>
    <name evidence="5" type="ORF">UREG_04141</name>
</gene>
<dbReference type="STRING" id="336963.C4JMT3"/>
<proteinExistence type="predicted"/>
<dbReference type="InParanoid" id="C4JMT3"/>
<feature type="compositionally biased region" description="Low complexity" evidence="4">
    <location>
        <begin position="1"/>
        <end position="17"/>
    </location>
</feature>
<dbReference type="eggNOG" id="ENOG502QRM1">
    <property type="taxonomic scope" value="Eukaryota"/>
</dbReference>
<evidence type="ECO:0000256" key="1">
    <source>
        <dbReference type="ARBA" id="ARBA00023015"/>
    </source>
</evidence>
<evidence type="ECO:0000256" key="2">
    <source>
        <dbReference type="ARBA" id="ARBA00023163"/>
    </source>
</evidence>
<feature type="compositionally biased region" description="Basic residues" evidence="4">
    <location>
        <begin position="36"/>
        <end position="45"/>
    </location>
</feature>
<dbReference type="OrthoDB" id="416217at2759"/>
<dbReference type="InterPro" id="IPR001138">
    <property type="entry name" value="Zn2Cys6_DnaBD"/>
</dbReference>
<dbReference type="EMBL" id="CH476616">
    <property type="protein sequence ID" value="EEP79295.1"/>
    <property type="molecule type" value="Genomic_DNA"/>
</dbReference>
<evidence type="ECO:0000313" key="6">
    <source>
        <dbReference type="Proteomes" id="UP000002058"/>
    </source>
</evidence>
<dbReference type="KEGG" id="ure:UREG_04141"/>
<keyword evidence="2" id="KW-0804">Transcription</keyword>
<evidence type="ECO:0000313" key="5">
    <source>
        <dbReference type="EMBL" id="EEP79295.1"/>
    </source>
</evidence>
<dbReference type="Pfam" id="PF11951">
    <property type="entry name" value="Fungal_trans_2"/>
    <property type="match status" value="1"/>
</dbReference>
<keyword evidence="3" id="KW-0539">Nucleus</keyword>
<evidence type="ECO:0000256" key="3">
    <source>
        <dbReference type="ARBA" id="ARBA00023242"/>
    </source>
</evidence>
<organism evidence="5 6">
    <name type="scientific">Uncinocarpus reesii (strain UAMH 1704)</name>
    <dbReference type="NCBI Taxonomy" id="336963"/>
    <lineage>
        <taxon>Eukaryota</taxon>
        <taxon>Fungi</taxon>
        <taxon>Dikarya</taxon>
        <taxon>Ascomycota</taxon>
        <taxon>Pezizomycotina</taxon>
        <taxon>Eurotiomycetes</taxon>
        <taxon>Eurotiomycetidae</taxon>
        <taxon>Onygenales</taxon>
        <taxon>Onygenaceae</taxon>
        <taxon>Uncinocarpus</taxon>
    </lineage>
</organism>
<dbReference type="GO" id="GO:0001228">
    <property type="term" value="F:DNA-binding transcription activator activity, RNA polymerase II-specific"/>
    <property type="evidence" value="ECO:0007669"/>
    <property type="project" value="TreeGrafter"/>
</dbReference>
<keyword evidence="1" id="KW-0805">Transcription regulation</keyword>
<keyword evidence="6" id="KW-1185">Reference proteome</keyword>
<dbReference type="OMA" id="CGNCKIR"/>
<accession>C4JMT3</accession>
<dbReference type="AlphaFoldDB" id="C4JMT3"/>
<sequence length="423" mass="47482">MVPTEISSRDSTSSSSPEECRSDWEVGGAELPVQRPRTRRPHNKTRSGCVCDEKKPECQRCQLHGVACLYNSAEELFGEDRSLKRLLQGQRPTKHNFSLSLTSNESSIDHVLQSAGDVSSVSRENLEAVRRFEVFTSHTVGAPIARYVARTYCIPLAYKTPHLMHAMIACSITHLQHVVPSYRPRAPAEYHWNRAISLFTEQLNGPIDSSNIDAIISTCMLLAIHSFTSSNDTSSGATWVFSPPDTAANWLYVAGGLHAVLGKSGAHGQRTIWDPVFEHSENYFNNSTFDIQDIPPAFRELCDIDKSTDSSNNPYYTPLRTLFILMRLEPSGANFAKLVIFVGQMLSGYRDLVQGRDHRALLILAYWFGLMCGVDQWWIQDRVRSECRAICKYLERSAADPRIIQLLDFPALACGYVLNTPFT</sequence>
<evidence type="ECO:0008006" key="7">
    <source>
        <dbReference type="Google" id="ProtNLM"/>
    </source>
</evidence>